<dbReference type="EMBL" id="JAUZVZ010000009">
    <property type="protein sequence ID" value="MDP4536184.1"/>
    <property type="molecule type" value="Genomic_DNA"/>
</dbReference>
<comment type="caution">
    <text evidence="1">The sequence shown here is derived from an EMBL/GenBank/DDBJ whole genome shotgun (WGS) entry which is preliminary data.</text>
</comment>
<evidence type="ECO:0008006" key="3">
    <source>
        <dbReference type="Google" id="ProtNLM"/>
    </source>
</evidence>
<proteinExistence type="predicted"/>
<reference evidence="1 2" key="1">
    <citation type="submission" date="2023-08" db="EMBL/GenBank/DDBJ databases">
        <authorList>
            <person name="Joshi A."/>
            <person name="Thite S."/>
        </authorList>
    </citation>
    <scope>NUCLEOTIDE SEQUENCE [LARGE SCALE GENOMIC DNA]</scope>
    <source>
        <strain evidence="1 2">AC40</strain>
    </source>
</reference>
<gene>
    <name evidence="1" type="ORF">Q3O60_08295</name>
</gene>
<sequence>MKQPIYDESLDVKWDDGTYGVSEEHAKRADLDNEFMAEFEKSAAMTLISIRLQDDLINDLKEIAAIHGLGYQPMIRQLLKRFVKAERKVLAARNSAMNIQVDTNSALSDDGNKKTVTA</sequence>
<dbReference type="RefSeq" id="WP_305893448.1">
    <property type="nucleotide sequence ID" value="NZ_JAUZVZ010000009.1"/>
</dbReference>
<organism evidence="1 2">
    <name type="scientific">Alkalimonas collagenimarina</name>
    <dbReference type="NCBI Taxonomy" id="400390"/>
    <lineage>
        <taxon>Bacteria</taxon>
        <taxon>Pseudomonadati</taxon>
        <taxon>Pseudomonadota</taxon>
        <taxon>Gammaproteobacteria</taxon>
        <taxon>Alkalimonas</taxon>
    </lineage>
</organism>
<protein>
    <recommendedName>
        <fullName evidence="3">CopG family transcriptional regulator</fullName>
    </recommendedName>
</protein>
<accession>A0ABT9GZ92</accession>
<name>A0ABT9GZ92_9GAMM</name>
<evidence type="ECO:0000313" key="1">
    <source>
        <dbReference type="EMBL" id="MDP4536184.1"/>
    </source>
</evidence>
<evidence type="ECO:0000313" key="2">
    <source>
        <dbReference type="Proteomes" id="UP001231616"/>
    </source>
</evidence>
<keyword evidence="2" id="KW-1185">Reference proteome</keyword>
<dbReference type="Proteomes" id="UP001231616">
    <property type="component" value="Unassembled WGS sequence"/>
</dbReference>